<proteinExistence type="inferred from homology"/>
<dbReference type="PRINTS" id="PR00196">
    <property type="entry name" value="ANNEXIN"/>
</dbReference>
<dbReference type="FunFam" id="1.10.220.10:FF:000004">
    <property type="entry name" value="Annexin"/>
    <property type="match status" value="1"/>
</dbReference>
<dbReference type="AlphaFoldDB" id="A0AAN9ZFR1"/>
<gene>
    <name evidence="7" type="ORF">R5R35_013238</name>
</gene>
<keyword evidence="4 6" id="KW-0041">Annexin</keyword>
<dbReference type="Proteomes" id="UP001378592">
    <property type="component" value="Unassembled WGS sequence"/>
</dbReference>
<dbReference type="Pfam" id="PF00191">
    <property type="entry name" value="Annexin"/>
    <property type="match status" value="4"/>
</dbReference>
<evidence type="ECO:0000313" key="8">
    <source>
        <dbReference type="Proteomes" id="UP001378592"/>
    </source>
</evidence>
<keyword evidence="5 6" id="KW-0111">Calcium/phospholipid-binding</keyword>
<dbReference type="PANTHER" id="PTHR10502">
    <property type="entry name" value="ANNEXIN"/>
    <property type="match status" value="1"/>
</dbReference>
<dbReference type="GO" id="GO:0012506">
    <property type="term" value="C:vesicle membrane"/>
    <property type="evidence" value="ECO:0007669"/>
    <property type="project" value="TreeGrafter"/>
</dbReference>
<keyword evidence="3 6" id="KW-0106">Calcium</keyword>
<protein>
    <recommendedName>
        <fullName evidence="6">Annexin</fullName>
    </recommendedName>
</protein>
<keyword evidence="2 6" id="KW-0677">Repeat</keyword>
<comment type="caution">
    <text evidence="7">The sequence shown here is derived from an EMBL/GenBank/DDBJ whole genome shotgun (WGS) entry which is preliminary data.</text>
</comment>
<evidence type="ECO:0000256" key="6">
    <source>
        <dbReference type="RuleBase" id="RU003540"/>
    </source>
</evidence>
<dbReference type="GO" id="GO:0001786">
    <property type="term" value="F:phosphatidylserine binding"/>
    <property type="evidence" value="ECO:0007669"/>
    <property type="project" value="TreeGrafter"/>
</dbReference>
<organism evidence="7 8">
    <name type="scientific">Gryllus longicercus</name>
    <dbReference type="NCBI Taxonomy" id="2509291"/>
    <lineage>
        <taxon>Eukaryota</taxon>
        <taxon>Metazoa</taxon>
        <taxon>Ecdysozoa</taxon>
        <taxon>Arthropoda</taxon>
        <taxon>Hexapoda</taxon>
        <taxon>Insecta</taxon>
        <taxon>Pterygota</taxon>
        <taxon>Neoptera</taxon>
        <taxon>Polyneoptera</taxon>
        <taxon>Orthoptera</taxon>
        <taxon>Ensifera</taxon>
        <taxon>Gryllidea</taxon>
        <taxon>Grylloidea</taxon>
        <taxon>Gryllidae</taxon>
        <taxon>Gryllinae</taxon>
        <taxon>Gryllus</taxon>
    </lineage>
</organism>
<accession>A0AAN9ZFR1</accession>
<dbReference type="GO" id="GO:0005886">
    <property type="term" value="C:plasma membrane"/>
    <property type="evidence" value="ECO:0007669"/>
    <property type="project" value="TreeGrafter"/>
</dbReference>
<comment type="domain">
    <text evidence="6">A pair of annexin repeats may form one binding site for calcium and phospholipid.</text>
</comment>
<dbReference type="GO" id="GO:0005737">
    <property type="term" value="C:cytoplasm"/>
    <property type="evidence" value="ECO:0007669"/>
    <property type="project" value="TreeGrafter"/>
</dbReference>
<dbReference type="PROSITE" id="PS51897">
    <property type="entry name" value="ANNEXIN_2"/>
    <property type="match status" value="4"/>
</dbReference>
<reference evidence="7 8" key="1">
    <citation type="submission" date="2024-03" db="EMBL/GenBank/DDBJ databases">
        <title>The genome assembly and annotation of the cricket Gryllus longicercus Weissman &amp; Gray.</title>
        <authorList>
            <person name="Szrajer S."/>
            <person name="Gray D."/>
            <person name="Ylla G."/>
        </authorList>
    </citation>
    <scope>NUCLEOTIDE SEQUENCE [LARGE SCALE GENOMIC DNA]</scope>
    <source>
        <strain evidence="7">DAG 2021-001</strain>
        <tissue evidence="7">Whole body minus gut</tissue>
    </source>
</reference>
<dbReference type="GO" id="GO:0005509">
    <property type="term" value="F:calcium ion binding"/>
    <property type="evidence" value="ECO:0007669"/>
    <property type="project" value="InterPro"/>
</dbReference>
<dbReference type="GO" id="GO:0005634">
    <property type="term" value="C:nucleus"/>
    <property type="evidence" value="ECO:0007669"/>
    <property type="project" value="TreeGrafter"/>
</dbReference>
<dbReference type="SUPFAM" id="SSF47874">
    <property type="entry name" value="Annexin"/>
    <property type="match status" value="1"/>
</dbReference>
<keyword evidence="8" id="KW-1185">Reference proteome</keyword>
<dbReference type="GO" id="GO:0005544">
    <property type="term" value="F:calcium-dependent phospholipid binding"/>
    <property type="evidence" value="ECO:0007669"/>
    <property type="project" value="UniProtKB-KW"/>
</dbReference>
<dbReference type="FunFam" id="1.10.220.10:FF:000002">
    <property type="entry name" value="Annexin"/>
    <property type="match status" value="1"/>
</dbReference>
<comment type="similarity">
    <text evidence="1 6">Belongs to the annexin family.</text>
</comment>
<dbReference type="InterPro" id="IPR018502">
    <property type="entry name" value="Annexin_repeat"/>
</dbReference>
<dbReference type="FunFam" id="1.10.220.10:FF:000001">
    <property type="entry name" value="Annexin"/>
    <property type="match status" value="1"/>
</dbReference>
<dbReference type="FunFam" id="1.10.220.10:FF:000010">
    <property type="entry name" value="Annexin"/>
    <property type="match status" value="1"/>
</dbReference>
<name>A0AAN9ZFR1_9ORTH</name>
<dbReference type="SMART" id="SM00335">
    <property type="entry name" value="ANX"/>
    <property type="match status" value="4"/>
</dbReference>
<evidence type="ECO:0000256" key="4">
    <source>
        <dbReference type="ARBA" id="ARBA00023216"/>
    </source>
</evidence>
<dbReference type="InterPro" id="IPR037104">
    <property type="entry name" value="Annexin_sf"/>
</dbReference>
<dbReference type="PROSITE" id="PS00223">
    <property type="entry name" value="ANNEXIN_1"/>
    <property type="match status" value="2"/>
</dbReference>
<dbReference type="InterPro" id="IPR001464">
    <property type="entry name" value="Annexin"/>
</dbReference>
<dbReference type="PANTHER" id="PTHR10502:SF102">
    <property type="entry name" value="ANNEXIN B11"/>
    <property type="match status" value="1"/>
</dbReference>
<evidence type="ECO:0000256" key="1">
    <source>
        <dbReference type="ARBA" id="ARBA00007831"/>
    </source>
</evidence>
<evidence type="ECO:0000256" key="2">
    <source>
        <dbReference type="ARBA" id="ARBA00022737"/>
    </source>
</evidence>
<dbReference type="EMBL" id="JAZDUA010000010">
    <property type="protein sequence ID" value="KAK7873706.1"/>
    <property type="molecule type" value="Genomic_DNA"/>
</dbReference>
<evidence type="ECO:0000313" key="7">
    <source>
        <dbReference type="EMBL" id="KAK7873706.1"/>
    </source>
</evidence>
<dbReference type="Gene3D" id="1.10.220.10">
    <property type="entry name" value="Annexin"/>
    <property type="match status" value="4"/>
</dbReference>
<evidence type="ECO:0000256" key="3">
    <source>
        <dbReference type="ARBA" id="ARBA00022837"/>
    </source>
</evidence>
<sequence length="328" mass="37477">MACPGFSRYSAFPQGRPTVYLAPDFDPRKDAEVLRLAMKGLGTDEKTIITILCKRANVQRLDIALEYKTLYGKDLIQDLKSELSGNFRSLIVALMTPLSEFYAQELHNAMKGLGTDENCLIEIMCSLRNYEIKRVCNSYEKLFKRHLENDLVDDTSGHFRRLLRSLCTANRNENQIANKEAAFNDVKDLLRAGELQFGTNEPIFNAVLCSRGFEQLLLIFEEYERVTGHTIEKAIKREFSGDAKDGLLAIVQCVRSIPDFFAERLYKSMKGLGTDDKTLIRIVVTRCEVDMVDIKEAFFRHYQKTLESFIEGDTSGDYKRCLLTLIQS</sequence>
<dbReference type="InterPro" id="IPR018252">
    <property type="entry name" value="Annexin_repeat_CS"/>
</dbReference>
<evidence type="ECO:0000256" key="5">
    <source>
        <dbReference type="ARBA" id="ARBA00023302"/>
    </source>
</evidence>